<name>A0A820HBC7_9BILA</name>
<evidence type="ECO:0000313" key="2">
    <source>
        <dbReference type="Proteomes" id="UP000663823"/>
    </source>
</evidence>
<protein>
    <submittedName>
        <fullName evidence="1">Uncharacterized protein</fullName>
    </submittedName>
</protein>
<dbReference type="AlphaFoldDB" id="A0A820HBC7"/>
<reference evidence="1" key="1">
    <citation type="submission" date="2021-02" db="EMBL/GenBank/DDBJ databases">
        <authorList>
            <person name="Nowell W R."/>
        </authorList>
    </citation>
    <scope>NUCLEOTIDE SEQUENCE</scope>
</reference>
<dbReference type="EMBL" id="CAJOAX010043979">
    <property type="protein sequence ID" value="CAF4290799.1"/>
    <property type="molecule type" value="Genomic_DNA"/>
</dbReference>
<gene>
    <name evidence="1" type="ORF">OTI717_LOCUS41730</name>
</gene>
<dbReference type="Proteomes" id="UP000663823">
    <property type="component" value="Unassembled WGS sequence"/>
</dbReference>
<organism evidence="1 2">
    <name type="scientific">Rotaria sordida</name>
    <dbReference type="NCBI Taxonomy" id="392033"/>
    <lineage>
        <taxon>Eukaryota</taxon>
        <taxon>Metazoa</taxon>
        <taxon>Spiralia</taxon>
        <taxon>Gnathifera</taxon>
        <taxon>Rotifera</taxon>
        <taxon>Eurotatoria</taxon>
        <taxon>Bdelloidea</taxon>
        <taxon>Philodinida</taxon>
        <taxon>Philodinidae</taxon>
        <taxon>Rotaria</taxon>
    </lineage>
</organism>
<accession>A0A820HBC7</accession>
<proteinExistence type="predicted"/>
<comment type="caution">
    <text evidence="1">The sequence shown here is derived from an EMBL/GenBank/DDBJ whole genome shotgun (WGS) entry which is preliminary data.</text>
</comment>
<evidence type="ECO:0000313" key="1">
    <source>
        <dbReference type="EMBL" id="CAF4290799.1"/>
    </source>
</evidence>
<feature type="non-terminal residue" evidence="1">
    <location>
        <position position="1"/>
    </location>
</feature>
<feature type="non-terminal residue" evidence="1">
    <location>
        <position position="192"/>
    </location>
</feature>
<sequence length="192" mass="23481">NNYFITIDTSLKFNFLYVQSYLIRTYLLYCRINYQHIKGKYQCYTRKKISIITNNIDMNFNILLIDEWNHHLEQKNLIELQNESNLLQQIMDILKNSSQNYLSMKLSEFIQNTNYDHRFIQQFEQYQIKDFPLSQIKDICQLYEQSINHFQHRFINVSHLIRIPLDKKLNDELDHILKSSFIPFQDQTKREE</sequence>